<dbReference type="InterPro" id="IPR002885">
    <property type="entry name" value="PPR_rpt"/>
</dbReference>
<reference evidence="8 9" key="1">
    <citation type="submission" date="2024-11" db="EMBL/GenBank/DDBJ databases">
        <title>Chromosome-level genome assembly of Eucalyptus globulus Labill. provides insights into its genome evolution.</title>
        <authorList>
            <person name="Li X."/>
        </authorList>
    </citation>
    <scope>NUCLEOTIDE SEQUENCE [LARGE SCALE GENOMIC DNA]</scope>
    <source>
        <strain evidence="8">CL2024</strain>
        <tissue evidence="8">Fresh tender leaves</tissue>
    </source>
</reference>
<comment type="similarity">
    <text evidence="6">Belongs to the PPR family. PCMP-E subfamily.</text>
</comment>
<dbReference type="FunFam" id="1.25.40.10:FF:000496">
    <property type="entry name" value="Pentatricopeptide repeat-containing protein chloroplastic"/>
    <property type="match status" value="1"/>
</dbReference>
<evidence type="ECO:0000256" key="3">
    <source>
        <dbReference type="ARBA" id="ARBA00022640"/>
    </source>
</evidence>
<dbReference type="FunFam" id="1.25.40.10:FF:000645">
    <property type="entry name" value="Pentatricopeptide repeat-containing protein chloroplastic"/>
    <property type="match status" value="1"/>
</dbReference>
<dbReference type="Gene3D" id="1.25.40.10">
    <property type="entry name" value="Tetratricopeptide repeat domain"/>
    <property type="match status" value="7"/>
</dbReference>
<evidence type="ECO:0008006" key="10">
    <source>
        <dbReference type="Google" id="ProtNLM"/>
    </source>
</evidence>
<keyword evidence="3" id="KW-0934">Plastid</keyword>
<evidence type="ECO:0000256" key="7">
    <source>
        <dbReference type="PROSITE-ProRule" id="PRU00708"/>
    </source>
</evidence>
<feature type="repeat" description="PPR" evidence="7">
    <location>
        <begin position="499"/>
        <end position="533"/>
    </location>
</feature>
<gene>
    <name evidence="8" type="ORF">ACJRO7_007148</name>
</gene>
<dbReference type="FunFam" id="1.25.40.10:FF:000797">
    <property type="entry name" value="Pentatricopeptide repeat-containing protein chloroplastic"/>
    <property type="match status" value="1"/>
</dbReference>
<protein>
    <recommendedName>
        <fullName evidence="10">Pentatricopeptide repeat-containing protein</fullName>
    </recommendedName>
</protein>
<dbReference type="InterPro" id="IPR046848">
    <property type="entry name" value="E_motif"/>
</dbReference>
<comment type="caution">
    <text evidence="8">The sequence shown here is derived from an EMBL/GenBank/DDBJ whole genome shotgun (WGS) entry which is preliminary data.</text>
</comment>
<comment type="subcellular location">
    <subcellularLocation>
        <location evidence="1">Plastid</location>
        <location evidence="1">Chloroplast</location>
    </subcellularLocation>
</comment>
<dbReference type="PROSITE" id="PS51375">
    <property type="entry name" value="PPR"/>
    <property type="match status" value="5"/>
</dbReference>
<dbReference type="Pfam" id="PF13041">
    <property type="entry name" value="PPR_2"/>
    <property type="match status" value="3"/>
</dbReference>
<dbReference type="PANTHER" id="PTHR47926:SF452">
    <property type="entry name" value="PENTATRICOPEPTIDE REPEAT-CONTAINING PROTEIN"/>
    <property type="match status" value="1"/>
</dbReference>
<evidence type="ECO:0000256" key="2">
    <source>
        <dbReference type="ARBA" id="ARBA00022528"/>
    </source>
</evidence>
<feature type="repeat" description="PPR" evidence="7">
    <location>
        <begin position="600"/>
        <end position="634"/>
    </location>
</feature>
<evidence type="ECO:0000256" key="5">
    <source>
        <dbReference type="ARBA" id="ARBA00022946"/>
    </source>
</evidence>
<evidence type="ECO:0000313" key="9">
    <source>
        <dbReference type="Proteomes" id="UP001634007"/>
    </source>
</evidence>
<organism evidence="8 9">
    <name type="scientific">Eucalyptus globulus</name>
    <name type="common">Tasmanian blue gum</name>
    <dbReference type="NCBI Taxonomy" id="34317"/>
    <lineage>
        <taxon>Eukaryota</taxon>
        <taxon>Viridiplantae</taxon>
        <taxon>Streptophyta</taxon>
        <taxon>Embryophyta</taxon>
        <taxon>Tracheophyta</taxon>
        <taxon>Spermatophyta</taxon>
        <taxon>Magnoliopsida</taxon>
        <taxon>eudicotyledons</taxon>
        <taxon>Gunneridae</taxon>
        <taxon>Pentapetalae</taxon>
        <taxon>rosids</taxon>
        <taxon>malvids</taxon>
        <taxon>Myrtales</taxon>
        <taxon>Myrtaceae</taxon>
        <taxon>Myrtoideae</taxon>
        <taxon>Eucalypteae</taxon>
        <taxon>Eucalyptus</taxon>
    </lineage>
</organism>
<dbReference type="GO" id="GO:0009507">
    <property type="term" value="C:chloroplast"/>
    <property type="evidence" value="ECO:0007669"/>
    <property type="project" value="UniProtKB-SubCell"/>
</dbReference>
<dbReference type="Pfam" id="PF20431">
    <property type="entry name" value="E_motif"/>
    <property type="match status" value="1"/>
</dbReference>
<dbReference type="EMBL" id="JBJKBG010000011">
    <property type="protein sequence ID" value="KAL3715369.1"/>
    <property type="molecule type" value="Genomic_DNA"/>
</dbReference>
<evidence type="ECO:0000256" key="6">
    <source>
        <dbReference type="ARBA" id="ARBA00061659"/>
    </source>
</evidence>
<dbReference type="InterPro" id="IPR011990">
    <property type="entry name" value="TPR-like_helical_dom_sf"/>
</dbReference>
<dbReference type="GO" id="GO:0003729">
    <property type="term" value="F:mRNA binding"/>
    <property type="evidence" value="ECO:0007669"/>
    <property type="project" value="UniProtKB-ARBA"/>
</dbReference>
<evidence type="ECO:0000256" key="1">
    <source>
        <dbReference type="ARBA" id="ARBA00004229"/>
    </source>
</evidence>
<dbReference type="AlphaFoldDB" id="A0ABD3INQ0"/>
<dbReference type="InterPro" id="IPR046960">
    <property type="entry name" value="PPR_At4g14850-like_plant"/>
</dbReference>
<keyword evidence="2" id="KW-0150">Chloroplast</keyword>
<keyword evidence="9" id="KW-1185">Reference proteome</keyword>
<sequence>MMATSALPLSPPFPHSHISAAAAATAAPGGEALLSPPRPTLKTPTVRSRLSRLCQEGQPHLARQLFDTITRPSAVLWNTIIIGFICNNMPDEALLFYSRMKRASPDVQSDSYTYSSTLKACAETRNLRVGKAVHCHFIRCQPNPSRIVYNSLLNMYSACLNSAENDVGYLMDSDYSVNDPVRRVFDTMRRRNVVSWNTLVSWYVKTERYMDAVKHFRTMMKTGIRPSPVSFVNIFPAISGVGKRKLANVFYGFLLKSGDEFVNDLFVVSSAVFMYAELGFLDIARKIFDHCVEKNTEVWNTMICAYVQNDCPAEGIELFAQALASEQMDLDDVTFLSVLMAVSQLQRLDLALQLHAYLIKRFTVLPVNILNAVIVMYSRCNSVQTSFKVFDKMLQRDIVSWNTVISAFVQNGLDDEGLMLAYEMQKQGFMADPVTVTALLSTASNLKNQRIGKEVHAYLLRNGIQFEGMGSYLIDMYAKCGLIRTAEQIFNIDYMNARDQAIWNAMISGYTQNELTEEVFVILRRMLEQKVMPNAVTIASVLPACISIGSISFGKQLHGFSVRNLLDQNIFVDTALIDTYSKLGVIRDAENAFRRTPKKNSVTYTTMILGYGQHGMGERAVSLFHSMKGLGIEPDAITFVAVLSACSYAGLVDEGLQIFRLMEREYKIQPSTEHYCCIADMLGRVGRVREAFEFVNELGEDGNKLAIWGSLLGACKIHRHFEIGESVARKMIELGIGNNSSGYQVLLSNLHAEEGNWESVDRLRGEMREKGLRKEGGCSWIDIAGTINYFLSRDQGHDQCDEIYSTLDGLATEMRKAGYRPSLDPDHVEVYE</sequence>
<feature type="repeat" description="PPR" evidence="7">
    <location>
        <begin position="192"/>
        <end position="226"/>
    </location>
</feature>
<dbReference type="FunFam" id="1.25.40.10:FF:000243">
    <property type="entry name" value="Pentatricopeptide repeat-containing protein chloroplastic"/>
    <property type="match status" value="1"/>
</dbReference>
<name>A0ABD3INQ0_EUCGL</name>
<feature type="repeat" description="PPR" evidence="7">
    <location>
        <begin position="635"/>
        <end position="665"/>
    </location>
</feature>
<proteinExistence type="inferred from homology"/>
<accession>A0ABD3INQ0</accession>
<keyword evidence="4" id="KW-0677">Repeat</keyword>
<evidence type="ECO:0000256" key="4">
    <source>
        <dbReference type="ARBA" id="ARBA00022737"/>
    </source>
</evidence>
<keyword evidence="5" id="KW-0809">Transit peptide</keyword>
<dbReference type="Pfam" id="PF01535">
    <property type="entry name" value="PPR"/>
    <property type="match status" value="6"/>
</dbReference>
<dbReference type="NCBIfam" id="TIGR00756">
    <property type="entry name" value="PPR"/>
    <property type="match status" value="6"/>
</dbReference>
<dbReference type="PANTHER" id="PTHR47926">
    <property type="entry name" value="PENTATRICOPEPTIDE REPEAT-CONTAINING PROTEIN"/>
    <property type="match status" value="1"/>
</dbReference>
<feature type="repeat" description="PPR" evidence="7">
    <location>
        <begin position="397"/>
        <end position="431"/>
    </location>
</feature>
<evidence type="ECO:0000313" key="8">
    <source>
        <dbReference type="EMBL" id="KAL3715369.1"/>
    </source>
</evidence>
<dbReference type="Proteomes" id="UP001634007">
    <property type="component" value="Unassembled WGS sequence"/>
</dbReference>
<dbReference type="GO" id="GO:0009451">
    <property type="term" value="P:RNA modification"/>
    <property type="evidence" value="ECO:0007669"/>
    <property type="project" value="UniProtKB-ARBA"/>
</dbReference>